<evidence type="ECO:0000313" key="2">
    <source>
        <dbReference type="EMBL" id="EAQ84501.1"/>
    </source>
</evidence>
<organism evidence="2 3">
    <name type="scientific">Chaetomium globosum (strain ATCC 6205 / CBS 148.51 / DSM 1962 / NBRC 6347 / NRRL 1970)</name>
    <name type="common">Soil fungus</name>
    <dbReference type="NCBI Taxonomy" id="306901"/>
    <lineage>
        <taxon>Eukaryota</taxon>
        <taxon>Fungi</taxon>
        <taxon>Dikarya</taxon>
        <taxon>Ascomycota</taxon>
        <taxon>Pezizomycotina</taxon>
        <taxon>Sordariomycetes</taxon>
        <taxon>Sordariomycetidae</taxon>
        <taxon>Sordariales</taxon>
        <taxon>Chaetomiaceae</taxon>
        <taxon>Chaetomium</taxon>
    </lineage>
</organism>
<keyword evidence="3" id="KW-1185">Reference proteome</keyword>
<protein>
    <submittedName>
        <fullName evidence="2">Uncharacterized protein</fullName>
    </submittedName>
</protein>
<evidence type="ECO:0000256" key="1">
    <source>
        <dbReference type="SAM" id="MobiDB-lite"/>
    </source>
</evidence>
<evidence type="ECO:0000313" key="3">
    <source>
        <dbReference type="Proteomes" id="UP000001056"/>
    </source>
</evidence>
<feature type="region of interest" description="Disordered" evidence="1">
    <location>
        <begin position="72"/>
        <end position="104"/>
    </location>
</feature>
<proteinExistence type="predicted"/>
<name>Q2GU39_CHAGB</name>
<gene>
    <name evidence="2" type="ORF">CHGG_08515</name>
</gene>
<dbReference type="EMBL" id="CH408034">
    <property type="protein sequence ID" value="EAQ84501.1"/>
    <property type="molecule type" value="Genomic_DNA"/>
</dbReference>
<reference evidence="3" key="1">
    <citation type="journal article" date="2015" name="Genome Announc.">
        <title>Draft genome sequence of the cellulolytic fungus Chaetomium globosum.</title>
        <authorList>
            <person name="Cuomo C.A."/>
            <person name="Untereiner W.A."/>
            <person name="Ma L.-J."/>
            <person name="Grabherr M."/>
            <person name="Birren B.W."/>
        </authorList>
    </citation>
    <scope>NUCLEOTIDE SEQUENCE [LARGE SCALE GENOMIC DNA]</scope>
    <source>
        <strain evidence="3">ATCC 6205 / CBS 148.51 / DSM 1962 / NBRC 6347 / NRRL 1970</strain>
    </source>
</reference>
<sequence>MPSVLCACPSPRPSLLPLEGRLGQKLDRFWSASGELRRSCQMEPKLSTPLRMRWPTGSLPLELQHLFPSFPTPVLQSSSSPQQSSRSLATGLGHGAHGCPGRRSVLRNSRFQDPTAMVGASGVWGDAGRSRDQLHPVFPVSIQYKMWSLKTWPDGLIGFGDGLKGSDPDKRCANEELLVSVAAVKGPDCPTRRSVIELYDLQERTGRICCHSSPSQCSSPHQSPISRDARRDFIRDLRQGARIFVTGSTPEALSLSERLSICRFRFFPLSPQPPPTVARDFRSGLSQGMRAGQPPPSSYRPARCQLRGRLPNGRATPASEMSWFSSHSCSQTFLTLELFELLCILVRLLEGTLRGTQSSNRGQVRANHSERQTLPWWVIEAGQALPHIVVEFETDMVDEGKHKSGRR</sequence>
<dbReference type="VEuPathDB" id="FungiDB:CHGG_08515"/>
<dbReference type="Proteomes" id="UP000001056">
    <property type="component" value="Unassembled WGS sequence"/>
</dbReference>
<dbReference type="HOGENOM" id="CLU_676145_0_0_1"/>
<dbReference type="AlphaFoldDB" id="Q2GU39"/>
<accession>Q2GU39</accession>
<feature type="compositionally biased region" description="Low complexity" evidence="1">
    <location>
        <begin position="76"/>
        <end position="87"/>
    </location>
</feature>
<dbReference type="InParanoid" id="Q2GU39"/>
<dbReference type="RefSeq" id="XP_001226442.1">
    <property type="nucleotide sequence ID" value="XM_001226441.1"/>
</dbReference>
<dbReference type="GeneID" id="4395121"/>